<feature type="compositionally biased region" description="Basic and acidic residues" evidence="6">
    <location>
        <begin position="161"/>
        <end position="188"/>
    </location>
</feature>
<evidence type="ECO:0000256" key="4">
    <source>
        <dbReference type="ARBA" id="ARBA00022801"/>
    </source>
</evidence>
<evidence type="ECO:0000256" key="7">
    <source>
        <dbReference type="SAM" id="Phobius"/>
    </source>
</evidence>
<dbReference type="Gene3D" id="2.70.70.10">
    <property type="entry name" value="Glucose Permease (Domain IIA)"/>
    <property type="match status" value="1"/>
</dbReference>
<dbReference type="GO" id="GO:0004222">
    <property type="term" value="F:metalloendopeptidase activity"/>
    <property type="evidence" value="ECO:0007669"/>
    <property type="project" value="TreeGrafter"/>
</dbReference>
<evidence type="ECO:0000256" key="5">
    <source>
        <dbReference type="ARBA" id="ARBA00022807"/>
    </source>
</evidence>
<protein>
    <submittedName>
        <fullName evidence="9">Peptidoglycan DD-metalloendopeptidase family protein</fullName>
    </submittedName>
</protein>
<dbReference type="PROSITE" id="PS51935">
    <property type="entry name" value="NLPC_P60"/>
    <property type="match status" value="1"/>
</dbReference>
<evidence type="ECO:0000256" key="6">
    <source>
        <dbReference type="SAM" id="MobiDB-lite"/>
    </source>
</evidence>
<dbReference type="InterPro" id="IPR038765">
    <property type="entry name" value="Papain-like_cys_pep_sf"/>
</dbReference>
<comment type="similarity">
    <text evidence="1">Belongs to the peptidase C40 family.</text>
</comment>
<comment type="caution">
    <text evidence="9">The sequence shown here is derived from an EMBL/GenBank/DDBJ whole genome shotgun (WGS) entry which is preliminary data.</text>
</comment>
<feature type="compositionally biased region" description="Basic and acidic residues" evidence="6">
    <location>
        <begin position="75"/>
        <end position="85"/>
    </location>
</feature>
<dbReference type="CDD" id="cd12797">
    <property type="entry name" value="M23_peptidase"/>
    <property type="match status" value="1"/>
</dbReference>
<gene>
    <name evidence="9" type="ORF">H9763_04775</name>
</gene>
<evidence type="ECO:0000256" key="1">
    <source>
        <dbReference type="ARBA" id="ARBA00007074"/>
    </source>
</evidence>
<feature type="domain" description="NlpC/P60" evidence="8">
    <location>
        <begin position="753"/>
        <end position="878"/>
    </location>
</feature>
<dbReference type="Gene3D" id="3.90.1720.10">
    <property type="entry name" value="endopeptidase domain like (from Nostoc punctiforme)"/>
    <property type="match status" value="1"/>
</dbReference>
<sequence length="878" mass="97340">MRDLEFQAREKKVQKMSRDGLVEQNRATGEEQLISGRLADVSFGKERTADTALGRSAKARASQSSGRASPGRGKPSRELVEKLENPVETAENAPEELDRQGEPEEPEGSASRSPEQLKREGKPRATRPKSVSGKGRLRFEKDEDSREIPETRSKSRARQPVKKEGAAGSEGKTRLQFEPEERAQKGETGETEEAGAAQKETPHEKKRYEKAQRRVEKSGRKLEKAQAKLPTRRRITLEKRYDSEAGRTRRRLQFETEMIPEYESPSLPKRAGKAAGRTLKNAAVFKAHTKIREVERDNVAVEATHKGEFLAERGAGRFLRWNRQRLHSKPYREVRSAERRLAKEQANLAWQASLRENPELRSKSTLSKWMQKQKLKRKYAQAAREAQKTAQHTRNVLSATGQIIRAAAQFAAAHKTVLLVVVLLAVVILFFSAGLSSCTAMLSGVQSSYIASCYLADEADINDSDLYYSELETDLQKDIDDTEENFPGYDEYRYHIGEIGHNPYELMGYLSAAFDAFTFEQVQAELDRLFGEQYVLTREEIVETRYDEDGDPYDWYVLETTLTVRPLSEIIAGSLPSGEQSDRYGIYMQTYGNRQAFGNPFSFSWLGYVSSPYGYRIHPISGEKDLHRGVDIAVAEGTPIQAVQDGRVVSAGNDGDYGLCVVIEDEKGYQSRYAHCSSISVTAGQEVKRGDVIAAVGKTGNSTGAHLHLEVKLNGEYLNPYYFVDNGDEGGGAAPGTAGGLVIPDDPGTPMGDGSLEAMLAEAEAYLGFPYVWGGSSPETSFDCSGYVSWVINHSGVGNVGRQTASGLFNLCTPVSRENARPGDLIFFTGTYSSPTPVSHVGILVDEHTMIHCGDPIGYANIDSSYWTSHYYACGRLS</sequence>
<dbReference type="InterPro" id="IPR000064">
    <property type="entry name" value="NLP_P60_dom"/>
</dbReference>
<keyword evidence="4" id="KW-0378">Hydrolase</keyword>
<keyword evidence="7" id="KW-0472">Membrane</keyword>
<feature type="transmembrane region" description="Helical" evidence="7">
    <location>
        <begin position="417"/>
        <end position="442"/>
    </location>
</feature>
<dbReference type="NCBIfam" id="NF045974">
    <property type="entry name" value="conju_CD1108"/>
    <property type="match status" value="1"/>
</dbReference>
<dbReference type="InterPro" id="IPR050570">
    <property type="entry name" value="Cell_wall_metabolism_enzyme"/>
</dbReference>
<reference evidence="9" key="1">
    <citation type="journal article" date="2021" name="PeerJ">
        <title>Extensive microbial diversity within the chicken gut microbiome revealed by metagenomics and culture.</title>
        <authorList>
            <person name="Gilroy R."/>
            <person name="Ravi A."/>
            <person name="Getino M."/>
            <person name="Pursley I."/>
            <person name="Horton D.L."/>
            <person name="Alikhan N.F."/>
            <person name="Baker D."/>
            <person name="Gharbi K."/>
            <person name="Hall N."/>
            <person name="Watson M."/>
            <person name="Adriaenssens E.M."/>
            <person name="Foster-Nyarko E."/>
            <person name="Jarju S."/>
            <person name="Secka A."/>
            <person name="Antonio M."/>
            <person name="Oren A."/>
            <person name="Chaudhuri R.R."/>
            <person name="La Ragione R."/>
            <person name="Hildebrand F."/>
            <person name="Pallen M.J."/>
        </authorList>
    </citation>
    <scope>NUCLEOTIDE SEQUENCE</scope>
    <source>
        <strain evidence="9">USAMLcec3-2134</strain>
    </source>
</reference>
<keyword evidence="2" id="KW-0645">Protease</keyword>
<dbReference type="Pfam" id="PF01551">
    <property type="entry name" value="Peptidase_M23"/>
    <property type="match status" value="1"/>
</dbReference>
<evidence type="ECO:0000313" key="9">
    <source>
        <dbReference type="EMBL" id="HJB90765.1"/>
    </source>
</evidence>
<dbReference type="PANTHER" id="PTHR21666">
    <property type="entry name" value="PEPTIDASE-RELATED"/>
    <property type="match status" value="1"/>
</dbReference>
<dbReference type="InterPro" id="IPR016047">
    <property type="entry name" value="M23ase_b-sheet_dom"/>
</dbReference>
<evidence type="ECO:0000256" key="2">
    <source>
        <dbReference type="ARBA" id="ARBA00022670"/>
    </source>
</evidence>
<keyword evidence="5" id="KW-0788">Thiol protease</keyword>
<evidence type="ECO:0000259" key="8">
    <source>
        <dbReference type="PROSITE" id="PS51935"/>
    </source>
</evidence>
<reference evidence="9" key="2">
    <citation type="submission" date="2021-04" db="EMBL/GenBank/DDBJ databases">
        <authorList>
            <person name="Gilroy R."/>
        </authorList>
    </citation>
    <scope>NUCLEOTIDE SEQUENCE</scope>
    <source>
        <strain evidence="9">USAMLcec3-2134</strain>
    </source>
</reference>
<dbReference type="AlphaFoldDB" id="A0A9D2MRQ4"/>
<accession>A0A9D2MRQ4</accession>
<name>A0A9D2MRQ4_9FIRM</name>
<dbReference type="Pfam" id="PF00877">
    <property type="entry name" value="NLPC_P60"/>
    <property type="match status" value="1"/>
</dbReference>
<organism evidence="9 10">
    <name type="scientific">Candidatus Eisenbergiella merdigallinarum</name>
    <dbReference type="NCBI Taxonomy" id="2838552"/>
    <lineage>
        <taxon>Bacteria</taxon>
        <taxon>Bacillati</taxon>
        <taxon>Bacillota</taxon>
        <taxon>Clostridia</taxon>
        <taxon>Lachnospirales</taxon>
        <taxon>Lachnospiraceae</taxon>
        <taxon>Eisenbergiella</taxon>
    </lineage>
</organism>
<evidence type="ECO:0000313" key="10">
    <source>
        <dbReference type="Proteomes" id="UP000886883"/>
    </source>
</evidence>
<dbReference type="SUPFAM" id="SSF54001">
    <property type="entry name" value="Cysteine proteinases"/>
    <property type="match status" value="1"/>
</dbReference>
<keyword evidence="3" id="KW-0732">Signal</keyword>
<dbReference type="GO" id="GO:0008234">
    <property type="term" value="F:cysteine-type peptidase activity"/>
    <property type="evidence" value="ECO:0007669"/>
    <property type="project" value="UniProtKB-KW"/>
</dbReference>
<keyword evidence="7" id="KW-0812">Transmembrane</keyword>
<dbReference type="Proteomes" id="UP000886883">
    <property type="component" value="Unassembled WGS sequence"/>
</dbReference>
<dbReference type="PANTHER" id="PTHR21666:SF289">
    <property type="entry name" value="L-ALA--D-GLU ENDOPEPTIDASE"/>
    <property type="match status" value="1"/>
</dbReference>
<dbReference type="InterPro" id="IPR011055">
    <property type="entry name" value="Dup_hybrid_motif"/>
</dbReference>
<evidence type="ECO:0000256" key="3">
    <source>
        <dbReference type="ARBA" id="ARBA00022729"/>
    </source>
</evidence>
<dbReference type="SUPFAM" id="SSF51261">
    <property type="entry name" value="Duplicated hybrid motif"/>
    <property type="match status" value="1"/>
</dbReference>
<dbReference type="EMBL" id="DWXE01000016">
    <property type="protein sequence ID" value="HJB90765.1"/>
    <property type="molecule type" value="Genomic_DNA"/>
</dbReference>
<proteinExistence type="inferred from homology"/>
<feature type="compositionally biased region" description="Basic and acidic residues" evidence="6">
    <location>
        <begin position="200"/>
        <end position="226"/>
    </location>
</feature>
<keyword evidence="7" id="KW-1133">Transmembrane helix</keyword>
<feature type="compositionally biased region" description="Basic and acidic residues" evidence="6">
    <location>
        <begin position="1"/>
        <end position="21"/>
    </location>
</feature>
<dbReference type="GO" id="GO:0006508">
    <property type="term" value="P:proteolysis"/>
    <property type="evidence" value="ECO:0007669"/>
    <property type="project" value="UniProtKB-KW"/>
</dbReference>
<feature type="region of interest" description="Disordered" evidence="6">
    <location>
        <begin position="1"/>
        <end position="229"/>
    </location>
</feature>
<feature type="compositionally biased region" description="Basic and acidic residues" evidence="6">
    <location>
        <begin position="137"/>
        <end position="153"/>
    </location>
</feature>